<gene>
    <name evidence="1" type="ORF">pdam_00005954</name>
</gene>
<evidence type="ECO:0000313" key="2">
    <source>
        <dbReference type="Proteomes" id="UP000275408"/>
    </source>
</evidence>
<proteinExistence type="predicted"/>
<dbReference type="EMBL" id="RCHS01003817">
    <property type="protein sequence ID" value="RMX39428.1"/>
    <property type="molecule type" value="Genomic_DNA"/>
</dbReference>
<keyword evidence="2" id="KW-1185">Reference proteome</keyword>
<dbReference type="Proteomes" id="UP000275408">
    <property type="component" value="Unassembled WGS sequence"/>
</dbReference>
<evidence type="ECO:0000313" key="1">
    <source>
        <dbReference type="EMBL" id="RMX39428.1"/>
    </source>
</evidence>
<protein>
    <submittedName>
        <fullName evidence="1">Uncharacterized protein</fullName>
    </submittedName>
</protein>
<sequence>MHSKLLQEGEGRLTKESKALKTIVFVVGLLFLPSSSIYDISPSTNYSCEHEPYQTRLLIKLFTAGYKNK</sequence>
<accession>A0A3M6TDL8</accession>
<comment type="caution">
    <text evidence="1">The sequence shown here is derived from an EMBL/GenBank/DDBJ whole genome shotgun (WGS) entry which is preliminary data.</text>
</comment>
<organism evidence="1 2">
    <name type="scientific">Pocillopora damicornis</name>
    <name type="common">Cauliflower coral</name>
    <name type="synonym">Millepora damicornis</name>
    <dbReference type="NCBI Taxonomy" id="46731"/>
    <lineage>
        <taxon>Eukaryota</taxon>
        <taxon>Metazoa</taxon>
        <taxon>Cnidaria</taxon>
        <taxon>Anthozoa</taxon>
        <taxon>Hexacorallia</taxon>
        <taxon>Scleractinia</taxon>
        <taxon>Astrocoeniina</taxon>
        <taxon>Pocilloporidae</taxon>
        <taxon>Pocillopora</taxon>
    </lineage>
</organism>
<name>A0A3M6TDL8_POCDA</name>
<reference evidence="1 2" key="1">
    <citation type="journal article" date="2018" name="Sci. Rep.">
        <title>Comparative analysis of the Pocillopora damicornis genome highlights role of immune system in coral evolution.</title>
        <authorList>
            <person name="Cunning R."/>
            <person name="Bay R.A."/>
            <person name="Gillette P."/>
            <person name="Baker A.C."/>
            <person name="Traylor-Knowles N."/>
        </authorList>
    </citation>
    <scope>NUCLEOTIDE SEQUENCE [LARGE SCALE GENOMIC DNA]</scope>
    <source>
        <strain evidence="1">RSMAS</strain>
        <tissue evidence="1">Whole animal</tissue>
    </source>
</reference>
<dbReference type="AlphaFoldDB" id="A0A3M6TDL8"/>